<evidence type="ECO:0000313" key="3">
    <source>
        <dbReference type="Proteomes" id="UP000008387"/>
    </source>
</evidence>
<dbReference type="EMBL" id="FR871757">
    <property type="protein sequence ID" value="CCB79415.1"/>
    <property type="molecule type" value="Genomic_DNA"/>
</dbReference>
<evidence type="ECO:0008006" key="4">
    <source>
        <dbReference type="Google" id="ProtNLM"/>
    </source>
</evidence>
<dbReference type="Proteomes" id="UP000008387">
    <property type="component" value="Chromosome"/>
</dbReference>
<sequence>MDDFEDSFEDFEEDFEDSPKGYYGGYDDDDYVSADSEYEDEF</sequence>
<protein>
    <recommendedName>
        <fullName evidence="4">Highly acidic protein</fullName>
    </recommendedName>
</protein>
<name>F8KRM8_HELBC</name>
<evidence type="ECO:0000313" key="2">
    <source>
        <dbReference type="EMBL" id="CCB79415.1"/>
    </source>
</evidence>
<dbReference type="HOGENOM" id="CLU_3252410_0_0_7"/>
<accession>F8KRM8</accession>
<feature type="region of interest" description="Disordered" evidence="1">
    <location>
        <begin position="1"/>
        <end position="42"/>
    </location>
</feature>
<dbReference type="STRING" id="1002804.HBZC1_04290"/>
<dbReference type="AlphaFoldDB" id="F8KRM8"/>
<organism evidence="2 3">
    <name type="scientific">Helicobacter bizzozeronii (strain CIII-1)</name>
    <dbReference type="NCBI Taxonomy" id="1002804"/>
    <lineage>
        <taxon>Bacteria</taxon>
        <taxon>Pseudomonadati</taxon>
        <taxon>Campylobacterota</taxon>
        <taxon>Epsilonproteobacteria</taxon>
        <taxon>Campylobacterales</taxon>
        <taxon>Helicobacteraceae</taxon>
        <taxon>Helicobacter</taxon>
    </lineage>
</organism>
<gene>
    <name evidence="2" type="ordered locus">HBZC1_04290</name>
</gene>
<dbReference type="KEGG" id="hbi:HBZC1_04290"/>
<proteinExistence type="predicted"/>
<evidence type="ECO:0000256" key="1">
    <source>
        <dbReference type="SAM" id="MobiDB-lite"/>
    </source>
</evidence>
<feature type="compositionally biased region" description="Acidic residues" evidence="1">
    <location>
        <begin position="1"/>
        <end position="16"/>
    </location>
</feature>
<reference evidence="2 3" key="1">
    <citation type="journal article" date="2011" name="J. Bacteriol.">
        <title>Genome sequence of Helicobacter bizzozeronii strain CIII-1, an isolate from human gastric mucosa.</title>
        <authorList>
            <person name="Schott T."/>
            <person name="Rossi M."/>
            <person name="Hanninen M.L."/>
        </authorList>
    </citation>
    <scope>NUCLEOTIDE SEQUENCE [LARGE SCALE GENOMIC DNA]</scope>
    <source>
        <strain evidence="2 3">CIII-1</strain>
    </source>
</reference>
<dbReference type="RefSeq" id="WP_013889905.1">
    <property type="nucleotide sequence ID" value="NC_015674.1"/>
</dbReference>
<feature type="compositionally biased region" description="Acidic residues" evidence="1">
    <location>
        <begin position="26"/>
        <end position="42"/>
    </location>
</feature>
<keyword evidence="3" id="KW-1185">Reference proteome</keyword>